<evidence type="ECO:0000256" key="5">
    <source>
        <dbReference type="PROSITE-ProRule" id="PRU10141"/>
    </source>
</evidence>
<protein>
    <submittedName>
        <fullName evidence="9">Protein kinase</fullName>
    </submittedName>
</protein>
<keyword evidence="4 5" id="KW-0067">ATP-binding</keyword>
<keyword evidence="10" id="KW-1185">Reference proteome</keyword>
<feature type="transmembrane region" description="Helical" evidence="7">
    <location>
        <begin position="703"/>
        <end position="728"/>
    </location>
</feature>
<dbReference type="GO" id="GO:0004674">
    <property type="term" value="F:protein serine/threonine kinase activity"/>
    <property type="evidence" value="ECO:0007669"/>
    <property type="project" value="TreeGrafter"/>
</dbReference>
<keyword evidence="1" id="KW-0808">Transferase</keyword>
<feature type="compositionally biased region" description="Polar residues" evidence="6">
    <location>
        <begin position="332"/>
        <end position="345"/>
    </location>
</feature>
<dbReference type="RefSeq" id="WP_252850529.1">
    <property type="nucleotide sequence ID" value="NZ_JAMXLR010000003.1"/>
</dbReference>
<dbReference type="EMBL" id="JAMXLR010000003">
    <property type="protein sequence ID" value="MCO6042429.1"/>
    <property type="molecule type" value="Genomic_DNA"/>
</dbReference>
<dbReference type="InterPro" id="IPR017441">
    <property type="entry name" value="Protein_kinase_ATP_BS"/>
</dbReference>
<feature type="transmembrane region" description="Helical" evidence="7">
    <location>
        <begin position="406"/>
        <end position="428"/>
    </location>
</feature>
<feature type="transmembrane region" description="Helical" evidence="7">
    <location>
        <begin position="535"/>
        <end position="557"/>
    </location>
</feature>
<dbReference type="Pfam" id="PF00069">
    <property type="entry name" value="Pkinase"/>
    <property type="match status" value="1"/>
</dbReference>
<evidence type="ECO:0000256" key="4">
    <source>
        <dbReference type="ARBA" id="ARBA00022840"/>
    </source>
</evidence>
<reference evidence="9" key="1">
    <citation type="submission" date="2022-06" db="EMBL/GenBank/DDBJ databases">
        <title>Aeoliella straminimaris, a novel planctomycete from sediments.</title>
        <authorList>
            <person name="Vitorino I.R."/>
            <person name="Lage O.M."/>
        </authorList>
    </citation>
    <scope>NUCLEOTIDE SEQUENCE</scope>
    <source>
        <strain evidence="9">ICT_H6.2</strain>
    </source>
</reference>
<organism evidence="9 10">
    <name type="scientific">Aeoliella straminimaris</name>
    <dbReference type="NCBI Taxonomy" id="2954799"/>
    <lineage>
        <taxon>Bacteria</taxon>
        <taxon>Pseudomonadati</taxon>
        <taxon>Planctomycetota</taxon>
        <taxon>Planctomycetia</taxon>
        <taxon>Pirellulales</taxon>
        <taxon>Lacipirellulaceae</taxon>
        <taxon>Aeoliella</taxon>
    </lineage>
</organism>
<dbReference type="InterPro" id="IPR000719">
    <property type="entry name" value="Prot_kinase_dom"/>
</dbReference>
<sequence>MSDPPNCPSCGVKLPSDAPAGLCPKCLVAAGMESEADVRTDLPMSDSEAATIDSPSPACGFMPPRPAEWAGKFPQLEILEMLGHGGMGAVYLARQTNLDRLVALKIIRPEATHDPLFAERFNREAKTLARLTHQHIVGVYDFGEIDYAEVGDQSVRPLYYFLMEYVDGANLRQLIQSGELTPEQALAIVPQVCNALQHAHDEGVVHRDIKPENILLDKRGRVKIADFGLAKLTTRSEAEFTLTGTHQVMGTLRYMAPEQLDGSHAVDHRADIYSLGVVFYEMLTGEAPIGHFEVPSKKAQIDVRLDQVVLRSLAREPERRYQHASDVKTDVESISETTHQIQPQRMPNAAVGESDKMEAARRYVQRPAVGLMVVGALSTLTQIIAGIAVCLWIVDQLREASQSFPLVLIAVPIIALLGINFLLSLIIAFGAWSMLRLSSLGWATAACALALLPLPAGPFWILSLPISIWALVVLSKPDVRHAFQQAASAARSTAEQIRWPSRLLIMAGVINLGQAILCTGQYLQHVPPPQIRWQILGIFIVTPIVLAVLQIVSGLQIKRFDAFELAVTASAVSLLPLSLAAAIGIPAGIWALAVLFNSDVRREFKLRNLAAEQKQTGPTRGNEADGLPRLSHKAVVGAILATISAVAGAVTVYGLMGDPPPLDWPFVLSFWLALLTGLASAFVGAMALHDFRYSARRIIGIEIAFFDIVFFPLALLDGTIFAITYFVVSAINPNWKLPDAAISLVISLVICIPVNIWIVFRTWRAIRGGPGVLMDD</sequence>
<keyword evidence="7" id="KW-1133">Transmembrane helix</keyword>
<evidence type="ECO:0000313" key="9">
    <source>
        <dbReference type="EMBL" id="MCO6042429.1"/>
    </source>
</evidence>
<feature type="compositionally biased region" description="Basic and acidic residues" evidence="6">
    <location>
        <begin position="322"/>
        <end position="331"/>
    </location>
</feature>
<evidence type="ECO:0000313" key="10">
    <source>
        <dbReference type="Proteomes" id="UP001155241"/>
    </source>
</evidence>
<evidence type="ECO:0000256" key="2">
    <source>
        <dbReference type="ARBA" id="ARBA00022741"/>
    </source>
</evidence>
<dbReference type="PROSITE" id="PS00107">
    <property type="entry name" value="PROTEIN_KINASE_ATP"/>
    <property type="match status" value="1"/>
</dbReference>
<dbReference type="PROSITE" id="PS00108">
    <property type="entry name" value="PROTEIN_KINASE_ST"/>
    <property type="match status" value="1"/>
</dbReference>
<feature type="transmembrane region" description="Helical" evidence="7">
    <location>
        <begin position="740"/>
        <end position="760"/>
    </location>
</feature>
<evidence type="ECO:0000256" key="3">
    <source>
        <dbReference type="ARBA" id="ARBA00022777"/>
    </source>
</evidence>
<dbReference type="CDD" id="cd14014">
    <property type="entry name" value="STKc_PknB_like"/>
    <property type="match status" value="1"/>
</dbReference>
<dbReference type="Gene3D" id="3.30.200.20">
    <property type="entry name" value="Phosphorylase Kinase, domain 1"/>
    <property type="match status" value="1"/>
</dbReference>
<feature type="transmembrane region" description="Helical" evidence="7">
    <location>
        <begin position="668"/>
        <end position="691"/>
    </location>
</feature>
<feature type="transmembrane region" description="Helical" evidence="7">
    <location>
        <begin position="577"/>
        <end position="597"/>
    </location>
</feature>
<dbReference type="Proteomes" id="UP001155241">
    <property type="component" value="Unassembled WGS sequence"/>
</dbReference>
<dbReference type="AlphaFoldDB" id="A0A9X2F622"/>
<dbReference type="InterPro" id="IPR008271">
    <property type="entry name" value="Ser/Thr_kinase_AS"/>
</dbReference>
<dbReference type="PROSITE" id="PS50011">
    <property type="entry name" value="PROTEIN_KINASE_DOM"/>
    <property type="match status" value="1"/>
</dbReference>
<keyword evidence="7" id="KW-0472">Membrane</keyword>
<accession>A0A9X2F622</accession>
<dbReference type="Gene3D" id="1.10.510.10">
    <property type="entry name" value="Transferase(Phosphotransferase) domain 1"/>
    <property type="match status" value="1"/>
</dbReference>
<dbReference type="PANTHER" id="PTHR43289">
    <property type="entry name" value="MITOGEN-ACTIVATED PROTEIN KINASE KINASE KINASE 20-RELATED"/>
    <property type="match status" value="1"/>
</dbReference>
<feature type="domain" description="Protein kinase" evidence="8">
    <location>
        <begin position="76"/>
        <end position="364"/>
    </location>
</feature>
<feature type="transmembrane region" description="Helical" evidence="7">
    <location>
        <begin position="369"/>
        <end position="394"/>
    </location>
</feature>
<evidence type="ECO:0000259" key="8">
    <source>
        <dbReference type="PROSITE" id="PS50011"/>
    </source>
</evidence>
<keyword evidence="2 5" id="KW-0547">Nucleotide-binding</keyword>
<dbReference type="SUPFAM" id="SSF56112">
    <property type="entry name" value="Protein kinase-like (PK-like)"/>
    <property type="match status" value="1"/>
</dbReference>
<dbReference type="SMART" id="SM00220">
    <property type="entry name" value="S_TKc"/>
    <property type="match status" value="1"/>
</dbReference>
<comment type="caution">
    <text evidence="9">The sequence shown here is derived from an EMBL/GenBank/DDBJ whole genome shotgun (WGS) entry which is preliminary data.</text>
</comment>
<evidence type="ECO:0000256" key="6">
    <source>
        <dbReference type="SAM" id="MobiDB-lite"/>
    </source>
</evidence>
<dbReference type="PANTHER" id="PTHR43289:SF6">
    <property type="entry name" value="SERINE_THREONINE-PROTEIN KINASE NEKL-3"/>
    <property type="match status" value="1"/>
</dbReference>
<dbReference type="GO" id="GO:0005524">
    <property type="term" value="F:ATP binding"/>
    <property type="evidence" value="ECO:0007669"/>
    <property type="project" value="UniProtKB-UniRule"/>
</dbReference>
<dbReference type="InterPro" id="IPR011009">
    <property type="entry name" value="Kinase-like_dom_sf"/>
</dbReference>
<name>A0A9X2F622_9BACT</name>
<keyword evidence="7" id="KW-0812">Transmembrane</keyword>
<proteinExistence type="predicted"/>
<feature type="region of interest" description="Disordered" evidence="6">
    <location>
        <begin position="322"/>
        <end position="346"/>
    </location>
</feature>
<evidence type="ECO:0000256" key="7">
    <source>
        <dbReference type="SAM" id="Phobius"/>
    </source>
</evidence>
<evidence type="ECO:0000256" key="1">
    <source>
        <dbReference type="ARBA" id="ARBA00022679"/>
    </source>
</evidence>
<feature type="transmembrane region" description="Helical" evidence="7">
    <location>
        <begin position="634"/>
        <end position="656"/>
    </location>
</feature>
<feature type="binding site" evidence="5">
    <location>
        <position position="105"/>
    </location>
    <ligand>
        <name>ATP</name>
        <dbReference type="ChEBI" id="CHEBI:30616"/>
    </ligand>
</feature>
<feature type="transmembrane region" description="Helical" evidence="7">
    <location>
        <begin position="440"/>
        <end position="461"/>
    </location>
</feature>
<keyword evidence="3 9" id="KW-0418">Kinase</keyword>
<gene>
    <name evidence="9" type="ORF">NG895_00780</name>
</gene>